<feature type="domain" description="Serpin" evidence="6">
    <location>
        <begin position="457"/>
        <end position="816"/>
    </location>
</feature>
<gene>
    <name evidence="7" type="ORF">NTJ_05921</name>
</gene>
<dbReference type="InterPro" id="IPR042178">
    <property type="entry name" value="Serpin_sf_1"/>
</dbReference>
<evidence type="ECO:0000256" key="2">
    <source>
        <dbReference type="ARBA" id="ARBA00022900"/>
    </source>
</evidence>
<keyword evidence="1 7" id="KW-0646">Protease inhibitor</keyword>
<comment type="similarity">
    <text evidence="3">Belongs to the serpin family.</text>
</comment>
<evidence type="ECO:0000256" key="3">
    <source>
        <dbReference type="RuleBase" id="RU000411"/>
    </source>
</evidence>
<dbReference type="PANTHER" id="PTHR11461">
    <property type="entry name" value="SERINE PROTEASE INHIBITOR, SERPIN"/>
    <property type="match status" value="1"/>
</dbReference>
<proteinExistence type="inferred from homology"/>
<keyword evidence="5" id="KW-0732">Signal</keyword>
<feature type="signal peptide" evidence="5">
    <location>
        <begin position="1"/>
        <end position="20"/>
    </location>
</feature>
<evidence type="ECO:0000259" key="6">
    <source>
        <dbReference type="SMART" id="SM00093"/>
    </source>
</evidence>
<name>A0ABN7ARW3_9HEMI</name>
<dbReference type="Pfam" id="PF00079">
    <property type="entry name" value="Serpin"/>
    <property type="match status" value="2"/>
</dbReference>
<evidence type="ECO:0000313" key="8">
    <source>
        <dbReference type="Proteomes" id="UP001307889"/>
    </source>
</evidence>
<dbReference type="InterPro" id="IPR042185">
    <property type="entry name" value="Serpin_sf_2"/>
</dbReference>
<dbReference type="Gene3D" id="2.30.39.10">
    <property type="entry name" value="Alpha-1-antitrypsin, domain 1"/>
    <property type="match status" value="2"/>
</dbReference>
<evidence type="ECO:0000256" key="5">
    <source>
        <dbReference type="SAM" id="SignalP"/>
    </source>
</evidence>
<evidence type="ECO:0000256" key="1">
    <source>
        <dbReference type="ARBA" id="ARBA00022690"/>
    </source>
</evidence>
<dbReference type="PROSITE" id="PS00284">
    <property type="entry name" value="SERPIN"/>
    <property type="match status" value="1"/>
</dbReference>
<evidence type="ECO:0000256" key="4">
    <source>
        <dbReference type="SAM" id="MobiDB-lite"/>
    </source>
</evidence>
<keyword evidence="8" id="KW-1185">Reference proteome</keyword>
<accession>A0ABN7ARW3</accession>
<reference evidence="7 8" key="1">
    <citation type="submission" date="2023-09" db="EMBL/GenBank/DDBJ databases">
        <title>Nesidiocoris tenuis whole genome shotgun sequence.</title>
        <authorList>
            <person name="Shibata T."/>
            <person name="Shimoda M."/>
            <person name="Kobayashi T."/>
            <person name="Uehara T."/>
        </authorList>
    </citation>
    <scope>NUCLEOTIDE SEQUENCE [LARGE SCALE GENOMIC DNA]</scope>
    <source>
        <strain evidence="7 8">Japan</strain>
    </source>
</reference>
<dbReference type="InterPro" id="IPR036186">
    <property type="entry name" value="Serpin_sf"/>
</dbReference>
<dbReference type="SUPFAM" id="SSF56574">
    <property type="entry name" value="Serpins"/>
    <property type="match status" value="2"/>
</dbReference>
<feature type="domain" description="Serpin" evidence="6">
    <location>
        <begin position="37"/>
        <end position="396"/>
    </location>
</feature>
<keyword evidence="2 7" id="KW-0722">Serine protease inhibitor</keyword>
<dbReference type="GO" id="GO:0004867">
    <property type="term" value="F:serine-type endopeptidase inhibitor activity"/>
    <property type="evidence" value="ECO:0007669"/>
    <property type="project" value="UniProtKB-KW"/>
</dbReference>
<dbReference type="SMART" id="SM00093">
    <property type="entry name" value="SERPIN"/>
    <property type="match status" value="2"/>
</dbReference>
<dbReference type="InterPro" id="IPR023795">
    <property type="entry name" value="Serpin_CS"/>
</dbReference>
<dbReference type="Proteomes" id="UP001307889">
    <property type="component" value="Chromosome 4"/>
</dbReference>
<dbReference type="PANTHER" id="PTHR11461:SF357">
    <property type="entry name" value="SERINE PROTEASE INHIBITOR 27A"/>
    <property type="match status" value="1"/>
</dbReference>
<dbReference type="InterPro" id="IPR023796">
    <property type="entry name" value="Serpin_dom"/>
</dbReference>
<sequence length="889" mass="97987">MVPWLHGLLCLVSSLPLVIGEGLEADKQFQSFTKFDLQLAQLIAGREKSNIALSPISVKLVLAMLYEGASGNTSKELQNVLEIKDSRSLSTSRLSQILMSLQGSNKGYDIAVGTKLFLDEKAVPKQKFEQRIKDLYNGTIERIDFLNTTDAVSRINAWANTVTRGHIHHLLSEIDTSENTVLLLVNALYFKGLWENQFPLNQTKDDTFYVDGVTPLKVPFMNAVHNLEYIENLNANFSAVRLPYQGGKFAMYIVLPFEKTGLQSVVQRLTPEIVRQSVAEMQTVSVQLKLPKFKFEYSASLAPALKALGLNEMFSPDADLTEIAETPKDLVVSNVIQKTAIEVNEQGSTASVATSVDITSKFGDHIVDFEATHPFIFYIEDETTDTVVFIAKVVDPSGSGKPIVSASGAQMPPVQPTAAPPATIPGNNALSQTDGARKNGSANGSKLDLDTFSHLDIELLKELRRNGPQNWVVSPASIKTALSLVYEGSDGSTAAELADALRLPEDRTAGSNTLQLLQSNLHQATPSKSIVRSANRVLLKKGLTVDESYRKTIETVYKGDVVTADFSNPSGVVQEVNKWIRDNTQGFIPELLSEGSLNGNSSFIIVNAMYFTSAWQTPFDGTSTDKSCFHTEKNDCVKVDMMRTKGPFRTGHLSYLKSQVVEIPYVDNRYSLVILLPDKTRSLSQVARDIHFYNLHAVLETLPYLETMLTIPKFTIEYYTSLKETLNNLDVSTMFTDKADLSKMLKNPANTLVTEIIHKAKIEVNEAGTTAAAGSAIYGQTLSHTSSIAFRADRPFFFFIRDSLTGFLFEGQFASPDDTTASPATGLSLKIDKMPAQRPQGGPISEPYPSRPITSIVKPILNKLDHRQPHPSRITMDDSEIPSFKHRVP</sequence>
<organism evidence="7 8">
    <name type="scientific">Nesidiocoris tenuis</name>
    <dbReference type="NCBI Taxonomy" id="355587"/>
    <lineage>
        <taxon>Eukaryota</taxon>
        <taxon>Metazoa</taxon>
        <taxon>Ecdysozoa</taxon>
        <taxon>Arthropoda</taxon>
        <taxon>Hexapoda</taxon>
        <taxon>Insecta</taxon>
        <taxon>Pterygota</taxon>
        <taxon>Neoptera</taxon>
        <taxon>Paraneoptera</taxon>
        <taxon>Hemiptera</taxon>
        <taxon>Heteroptera</taxon>
        <taxon>Panheteroptera</taxon>
        <taxon>Cimicomorpha</taxon>
        <taxon>Miridae</taxon>
        <taxon>Dicyphina</taxon>
        <taxon>Nesidiocoris</taxon>
    </lineage>
</organism>
<feature type="region of interest" description="Disordered" evidence="4">
    <location>
        <begin position="865"/>
        <end position="889"/>
    </location>
</feature>
<feature type="chain" id="PRO_5045948786" evidence="5">
    <location>
        <begin position="21"/>
        <end position="889"/>
    </location>
</feature>
<dbReference type="Gene3D" id="3.30.497.10">
    <property type="entry name" value="Antithrombin, subunit I, domain 2"/>
    <property type="match status" value="2"/>
</dbReference>
<protein>
    <submittedName>
        <fullName evidence="7">Serine protease inhibitor (Serpin)</fullName>
    </submittedName>
</protein>
<evidence type="ECO:0000313" key="7">
    <source>
        <dbReference type="EMBL" id="BES93112.1"/>
    </source>
</evidence>
<dbReference type="InterPro" id="IPR000215">
    <property type="entry name" value="Serpin_fam"/>
</dbReference>
<dbReference type="EMBL" id="AP028912">
    <property type="protein sequence ID" value="BES93112.1"/>
    <property type="molecule type" value="Genomic_DNA"/>
</dbReference>